<dbReference type="RefSeq" id="XP_003106301.2">
    <property type="nucleotide sequence ID" value="XM_003106253.2"/>
</dbReference>
<dbReference type="OrthoDB" id="5912739at2759"/>
<dbReference type="GeneID" id="9807693"/>
<protein>
    <recommendedName>
        <fullName evidence="4">DUF19 domain-containing protein</fullName>
    </recommendedName>
</protein>
<dbReference type="KEGG" id="crq:GCK72_025661"/>
<evidence type="ECO:0000313" key="2">
    <source>
        <dbReference type="EMBL" id="EFO98243.1"/>
    </source>
</evidence>
<dbReference type="HOGENOM" id="CLU_1023895_0_0_1"/>
<keyword evidence="3" id="KW-1185">Reference proteome</keyword>
<evidence type="ECO:0000313" key="3">
    <source>
        <dbReference type="Proteomes" id="UP000008281"/>
    </source>
</evidence>
<sequence>MEIPSASNLSCYFYYSIGKIRLHLIKMNLRFLVPFLFIGFTFAQDEVSQCNYVGLVKCFINILDEWAWTLYELKENVVTITPDQCEHLKELDKCIKDDLPVAHMCSHSEIVQVSNTVSDLLTHRKDSGSFLRSYYLLTYACSTEGQEILSKHRECLKSEKIGEMTLSAGTYLSEKFLEDTKEKDVCDKVNEKLQQYIGALGGLCSKNEAAQLMCQSLKNMFTGLHADKLDTCVLDCKIPAETNEESKEEVQLTSDAQDDENSEQQQSEQDALRPADSSSIALSFFSIVFYVLVR</sequence>
<dbReference type="Proteomes" id="UP000008281">
    <property type="component" value="Unassembled WGS sequence"/>
</dbReference>
<gene>
    <name evidence="2" type="ORF">CRE_15386</name>
</gene>
<accession>E3MC31</accession>
<dbReference type="EMBL" id="DS268434">
    <property type="protein sequence ID" value="EFO98243.1"/>
    <property type="molecule type" value="Genomic_DNA"/>
</dbReference>
<evidence type="ECO:0008006" key="4">
    <source>
        <dbReference type="Google" id="ProtNLM"/>
    </source>
</evidence>
<reference evidence="2" key="1">
    <citation type="submission" date="2007-07" db="EMBL/GenBank/DDBJ databases">
        <title>PCAP assembly of the Caenorhabditis remanei genome.</title>
        <authorList>
            <consortium name="The Caenorhabditis remanei Sequencing Consortium"/>
            <person name="Wilson R.K."/>
        </authorList>
    </citation>
    <scope>NUCLEOTIDE SEQUENCE [LARGE SCALE GENOMIC DNA]</scope>
    <source>
        <strain evidence="2">PB4641</strain>
    </source>
</reference>
<dbReference type="InParanoid" id="E3MC31"/>
<evidence type="ECO:0000256" key="1">
    <source>
        <dbReference type="SAM" id="MobiDB-lite"/>
    </source>
</evidence>
<dbReference type="AlphaFoldDB" id="E3MC31"/>
<proteinExistence type="predicted"/>
<dbReference type="OMA" id="ENQCEHL"/>
<dbReference type="FunCoup" id="E3MC31">
    <property type="interactions" value="116"/>
</dbReference>
<organism evidence="3">
    <name type="scientific">Caenorhabditis remanei</name>
    <name type="common">Caenorhabditis vulgaris</name>
    <dbReference type="NCBI Taxonomy" id="31234"/>
    <lineage>
        <taxon>Eukaryota</taxon>
        <taxon>Metazoa</taxon>
        <taxon>Ecdysozoa</taxon>
        <taxon>Nematoda</taxon>
        <taxon>Chromadorea</taxon>
        <taxon>Rhabditida</taxon>
        <taxon>Rhabditina</taxon>
        <taxon>Rhabditomorpha</taxon>
        <taxon>Rhabditoidea</taxon>
        <taxon>Rhabditidae</taxon>
        <taxon>Peloderinae</taxon>
        <taxon>Caenorhabditis</taxon>
    </lineage>
</organism>
<dbReference type="eggNOG" id="ENOG502RYVB">
    <property type="taxonomic scope" value="Eukaryota"/>
</dbReference>
<name>E3MC31_CAERE</name>
<feature type="region of interest" description="Disordered" evidence="1">
    <location>
        <begin position="245"/>
        <end position="274"/>
    </location>
</feature>
<dbReference type="CTD" id="9807693"/>